<dbReference type="EMBL" id="LMZQ01000015">
    <property type="protein sequence ID" value="KRT14616.1"/>
    <property type="molecule type" value="Genomic_DNA"/>
</dbReference>
<name>A0A0T5VL70_9SPHI</name>
<sequence>MIRKMKKIYIITSVLLLSAIVSCKKDFLERPPLNVVSETTFWKNANDVYLAVNGVYSQLPGDDMVYDDAAADNAHAQYPWESSATDVSSGNVNSTLDAGWGFTGIGRANYFLDNADKVTAIDKTLLDRYKAEVRFIRANAYFWMLCKFGDVPLITKTVTLGEENVPRTPRVQVLKFVVDELDAIAKILPQSYAGGKPNEKGRITKGAALALKARAHLYEGQWQLAADAAGQVMTLGYDLFKVTAEDALSAKDDYSVWVDFTNADDQKKFRLGLRSYEALFQQANEGNIEVILDRQRIPQQDANFLNTLLPSGDLGGWGSIAPTQELVNSYPSYKTGDLITPPSPAQRAAWYKAKDPAFKNEYKNRDPRFYASILFDGNPWNAIEDDYSFKWTEGAGNTALTGYSVRKMVDPKIYRDQIDNHANNILIRYAEVLLTYAEAKNELTGPDATVYDALDKIRTRAGMPVIDRTKYATQETLRALIRNERRIELAIEGQRYMDIRRWKIAPQVMKPIYSIADAAKPIQERTWTDKLYLMPIPQAQIDLSKGVLKQNSGY</sequence>
<protein>
    <recommendedName>
        <fullName evidence="10">Carbohydrate-binding protein SusD</fullName>
    </recommendedName>
</protein>
<dbReference type="Gene3D" id="1.25.40.390">
    <property type="match status" value="1"/>
</dbReference>
<comment type="subcellular location">
    <subcellularLocation>
        <location evidence="1">Cell outer membrane</location>
    </subcellularLocation>
</comment>
<comment type="similarity">
    <text evidence="2">Belongs to the SusD family.</text>
</comment>
<organism evidence="8 9">
    <name type="scientific">Pedobacter ginsenosidimutans</name>
    <dbReference type="NCBI Taxonomy" id="687842"/>
    <lineage>
        <taxon>Bacteria</taxon>
        <taxon>Pseudomonadati</taxon>
        <taxon>Bacteroidota</taxon>
        <taxon>Sphingobacteriia</taxon>
        <taxon>Sphingobacteriales</taxon>
        <taxon>Sphingobacteriaceae</taxon>
        <taxon>Pedobacter</taxon>
    </lineage>
</organism>
<keyword evidence="4" id="KW-0472">Membrane</keyword>
<feature type="domain" description="RagB/SusD" evidence="6">
    <location>
        <begin position="279"/>
        <end position="554"/>
    </location>
</feature>
<keyword evidence="5" id="KW-0998">Cell outer membrane</keyword>
<evidence type="ECO:0000313" key="9">
    <source>
        <dbReference type="Proteomes" id="UP000051950"/>
    </source>
</evidence>
<gene>
    <name evidence="8" type="ORF">ASU31_18270</name>
</gene>
<evidence type="ECO:0000259" key="6">
    <source>
        <dbReference type="Pfam" id="PF07980"/>
    </source>
</evidence>
<dbReference type="PROSITE" id="PS51257">
    <property type="entry name" value="PROKAR_LIPOPROTEIN"/>
    <property type="match status" value="1"/>
</dbReference>
<evidence type="ECO:0000256" key="4">
    <source>
        <dbReference type="ARBA" id="ARBA00023136"/>
    </source>
</evidence>
<dbReference type="CDD" id="cd08977">
    <property type="entry name" value="SusD"/>
    <property type="match status" value="1"/>
</dbReference>
<dbReference type="Pfam" id="PF14322">
    <property type="entry name" value="SusD-like_3"/>
    <property type="match status" value="1"/>
</dbReference>
<dbReference type="AlphaFoldDB" id="A0A0T5VL70"/>
<dbReference type="InterPro" id="IPR033985">
    <property type="entry name" value="SusD-like_N"/>
</dbReference>
<evidence type="ECO:0008006" key="10">
    <source>
        <dbReference type="Google" id="ProtNLM"/>
    </source>
</evidence>
<evidence type="ECO:0000313" key="8">
    <source>
        <dbReference type="EMBL" id="KRT14616.1"/>
    </source>
</evidence>
<evidence type="ECO:0000256" key="2">
    <source>
        <dbReference type="ARBA" id="ARBA00006275"/>
    </source>
</evidence>
<dbReference type="STRING" id="687842.ASU31_18270"/>
<dbReference type="GO" id="GO:0009279">
    <property type="term" value="C:cell outer membrane"/>
    <property type="evidence" value="ECO:0007669"/>
    <property type="project" value="UniProtKB-SubCell"/>
</dbReference>
<dbReference type="Pfam" id="PF07980">
    <property type="entry name" value="SusD_RagB"/>
    <property type="match status" value="1"/>
</dbReference>
<dbReference type="InterPro" id="IPR011990">
    <property type="entry name" value="TPR-like_helical_dom_sf"/>
</dbReference>
<proteinExistence type="inferred from homology"/>
<feature type="domain" description="SusD-like N-terminal" evidence="7">
    <location>
        <begin position="52"/>
        <end position="217"/>
    </location>
</feature>
<dbReference type="Proteomes" id="UP000051950">
    <property type="component" value="Unassembled WGS sequence"/>
</dbReference>
<reference evidence="8 9" key="1">
    <citation type="submission" date="2015-11" db="EMBL/GenBank/DDBJ databases">
        <title>Sequence of Pedobacter ginsenosidimutans.</title>
        <authorList>
            <person name="Carson E."/>
            <person name="Keyser V."/>
            <person name="Newman J."/>
            <person name="Miller J."/>
        </authorList>
    </citation>
    <scope>NUCLEOTIDE SEQUENCE [LARGE SCALE GENOMIC DNA]</scope>
    <source>
        <strain evidence="8 9">KACC 14530</strain>
    </source>
</reference>
<evidence type="ECO:0000259" key="7">
    <source>
        <dbReference type="Pfam" id="PF14322"/>
    </source>
</evidence>
<dbReference type="SUPFAM" id="SSF48452">
    <property type="entry name" value="TPR-like"/>
    <property type="match status" value="1"/>
</dbReference>
<dbReference type="InterPro" id="IPR012944">
    <property type="entry name" value="SusD_RagB_dom"/>
</dbReference>
<accession>A0A0T5VL70</accession>
<evidence type="ECO:0000256" key="1">
    <source>
        <dbReference type="ARBA" id="ARBA00004442"/>
    </source>
</evidence>
<keyword evidence="9" id="KW-1185">Reference proteome</keyword>
<dbReference type="OrthoDB" id="5694214at2"/>
<evidence type="ECO:0000256" key="3">
    <source>
        <dbReference type="ARBA" id="ARBA00022729"/>
    </source>
</evidence>
<comment type="caution">
    <text evidence="8">The sequence shown here is derived from an EMBL/GenBank/DDBJ whole genome shotgun (WGS) entry which is preliminary data.</text>
</comment>
<keyword evidence="3" id="KW-0732">Signal</keyword>
<evidence type="ECO:0000256" key="5">
    <source>
        <dbReference type="ARBA" id="ARBA00023237"/>
    </source>
</evidence>